<sequence>MKKLFQFVCVAAIAAGFAACGGNAANTENADSTAVVEMSETVVVDTVAVDTTACDTTACDSAAVAK</sequence>
<keyword evidence="3" id="KW-1185">Reference proteome</keyword>
<evidence type="ECO:0000313" key="3">
    <source>
        <dbReference type="Proteomes" id="UP000255233"/>
    </source>
</evidence>
<gene>
    <name evidence="2" type="ORF">NCTC11190_00618</name>
</gene>
<dbReference type="EMBL" id="UGVL01000001">
    <property type="protein sequence ID" value="SUE33411.1"/>
    <property type="molecule type" value="Genomic_DNA"/>
</dbReference>
<dbReference type="AlphaFoldDB" id="A0A379MP38"/>
<proteinExistence type="predicted"/>
<feature type="signal peptide" evidence="1">
    <location>
        <begin position="1"/>
        <end position="24"/>
    </location>
</feature>
<dbReference type="RefSeq" id="WP_027290598.1">
    <property type="nucleotide sequence ID" value="NZ_CALVFX010000002.1"/>
</dbReference>
<protein>
    <recommendedName>
        <fullName evidence="4">Lipoprotein</fullName>
    </recommendedName>
</protein>
<name>A0A379MP38_9BACT</name>
<evidence type="ECO:0008006" key="4">
    <source>
        <dbReference type="Google" id="ProtNLM"/>
    </source>
</evidence>
<keyword evidence="1" id="KW-0732">Signal</keyword>
<evidence type="ECO:0000256" key="1">
    <source>
        <dbReference type="SAM" id="SignalP"/>
    </source>
</evidence>
<evidence type="ECO:0000313" key="2">
    <source>
        <dbReference type="EMBL" id="SUE33411.1"/>
    </source>
</evidence>
<dbReference type="Proteomes" id="UP000255233">
    <property type="component" value="Unassembled WGS sequence"/>
</dbReference>
<feature type="chain" id="PRO_5016845904" description="Lipoprotein" evidence="1">
    <location>
        <begin position="25"/>
        <end position="66"/>
    </location>
</feature>
<organism evidence="2 3">
    <name type="scientific">Rikenella microfusus</name>
    <dbReference type="NCBI Taxonomy" id="28139"/>
    <lineage>
        <taxon>Bacteria</taxon>
        <taxon>Pseudomonadati</taxon>
        <taxon>Bacteroidota</taxon>
        <taxon>Bacteroidia</taxon>
        <taxon>Bacteroidales</taxon>
        <taxon>Rikenellaceae</taxon>
        <taxon>Rikenella</taxon>
    </lineage>
</organism>
<dbReference type="PROSITE" id="PS51257">
    <property type="entry name" value="PROKAR_LIPOPROTEIN"/>
    <property type="match status" value="1"/>
</dbReference>
<reference evidence="2 3" key="1">
    <citation type="submission" date="2018-06" db="EMBL/GenBank/DDBJ databases">
        <authorList>
            <consortium name="Pathogen Informatics"/>
            <person name="Doyle S."/>
        </authorList>
    </citation>
    <scope>NUCLEOTIDE SEQUENCE [LARGE SCALE GENOMIC DNA]</scope>
    <source>
        <strain evidence="2 3">NCTC11190</strain>
    </source>
</reference>
<accession>A0A379MP38</accession>